<protein>
    <submittedName>
        <fullName evidence="2">Mobile element protein</fullName>
    </submittedName>
</protein>
<reference evidence="2" key="1">
    <citation type="journal article" date="2014" name="Genome Announc.">
        <title>Draft Genome Sequences of Three Alkaliphilic Bacillus Strains, Bacillus wakoensis JCM 9140T, Bacillus akibai JCM 9157T, and Bacillus hemicellulosilyticus JCM 9152T.</title>
        <authorList>
            <person name="Yuki M."/>
            <person name="Oshima K."/>
            <person name="Suda W."/>
            <person name="Oshida Y."/>
            <person name="Kitamura K."/>
            <person name="Iida T."/>
            <person name="Hattori M."/>
            <person name="Ohkuma M."/>
        </authorList>
    </citation>
    <scope>NUCLEOTIDE SEQUENCE [LARGE SCALE GENOMIC DNA]</scope>
    <source>
        <strain evidence="2">JCM 9152</strain>
    </source>
</reference>
<evidence type="ECO:0000313" key="2">
    <source>
        <dbReference type="EMBL" id="GAE32831.1"/>
    </source>
</evidence>
<dbReference type="Proteomes" id="UP000018895">
    <property type="component" value="Unassembled WGS sequence"/>
</dbReference>
<feature type="domain" description="Transposase IS30-like HTH" evidence="1">
    <location>
        <begin position="2"/>
        <end position="45"/>
    </location>
</feature>
<dbReference type="Gene3D" id="1.10.10.60">
    <property type="entry name" value="Homeodomain-like"/>
    <property type="match status" value="1"/>
</dbReference>
<comment type="caution">
    <text evidence="2">The sequence shown here is derived from an EMBL/GenBank/DDBJ whole genome shotgun (WGS) entry which is preliminary data.</text>
</comment>
<proteinExistence type="predicted"/>
<keyword evidence="3" id="KW-1185">Reference proteome</keyword>
<sequence length="55" mass="6517">MSYSHLTTFERGRLEALQKLGWSTRQMEKQLNRHHSTIARELKRNSIKKYASEVA</sequence>
<name>W4QL67_9BACI</name>
<dbReference type="EMBL" id="BAUU01000055">
    <property type="protein sequence ID" value="GAE32831.1"/>
    <property type="molecule type" value="Genomic_DNA"/>
</dbReference>
<organism evidence="2 3">
    <name type="scientific">Halalkalibacter hemicellulosilyticusJCM 9152</name>
    <dbReference type="NCBI Taxonomy" id="1236971"/>
    <lineage>
        <taxon>Bacteria</taxon>
        <taxon>Bacillati</taxon>
        <taxon>Bacillota</taxon>
        <taxon>Bacilli</taxon>
        <taxon>Bacillales</taxon>
        <taxon>Bacillaceae</taxon>
        <taxon>Halalkalibacter</taxon>
    </lineage>
</organism>
<dbReference type="InterPro" id="IPR025246">
    <property type="entry name" value="IS30-like_HTH"/>
</dbReference>
<accession>W4QL67</accession>
<gene>
    <name evidence="2" type="ORF">JCM9152_4414</name>
</gene>
<evidence type="ECO:0000259" key="1">
    <source>
        <dbReference type="Pfam" id="PF13936"/>
    </source>
</evidence>
<dbReference type="AlphaFoldDB" id="W4QL67"/>
<evidence type="ECO:0000313" key="3">
    <source>
        <dbReference type="Proteomes" id="UP000018895"/>
    </source>
</evidence>
<dbReference type="Pfam" id="PF13936">
    <property type="entry name" value="HTH_38"/>
    <property type="match status" value="1"/>
</dbReference>